<comment type="catalytic activity">
    <reaction evidence="6 8 9">
        <text>an N-acyl-L-alpha-aminoacyl-tRNA + H2O = an N-acyl-L-amino acid + a tRNA + H(+)</text>
        <dbReference type="Rhea" id="RHEA:54448"/>
        <dbReference type="Rhea" id="RHEA-COMP:10123"/>
        <dbReference type="Rhea" id="RHEA-COMP:13883"/>
        <dbReference type="ChEBI" id="CHEBI:15377"/>
        <dbReference type="ChEBI" id="CHEBI:15378"/>
        <dbReference type="ChEBI" id="CHEBI:59874"/>
        <dbReference type="ChEBI" id="CHEBI:78442"/>
        <dbReference type="ChEBI" id="CHEBI:138191"/>
        <dbReference type="EC" id="3.1.1.29"/>
    </reaction>
</comment>
<feature type="binding site" evidence="8">
    <location>
        <position position="16"/>
    </location>
    <ligand>
        <name>tRNA</name>
        <dbReference type="ChEBI" id="CHEBI:17843"/>
    </ligand>
</feature>
<evidence type="ECO:0000256" key="2">
    <source>
        <dbReference type="ARBA" id="ARBA00022555"/>
    </source>
</evidence>
<evidence type="ECO:0000313" key="11">
    <source>
        <dbReference type="EMBL" id="KYH33850.1"/>
    </source>
</evidence>
<feature type="site" description="Discriminates between blocked and unblocked aminoacyl-tRNA" evidence="8">
    <location>
        <position position="11"/>
    </location>
</feature>
<dbReference type="PATRIC" id="fig|1122241.3.peg.601"/>
<keyword evidence="8" id="KW-0963">Cytoplasm</keyword>
<comment type="function">
    <text evidence="8">Catalyzes the release of premature peptidyl moieties from peptidyl-tRNA molecules trapped in stalled 50S ribosomal subunits, and thus maintains levels of free tRNAs and 50S ribosomes.</text>
</comment>
<evidence type="ECO:0000256" key="4">
    <source>
        <dbReference type="ARBA" id="ARBA00022884"/>
    </source>
</evidence>
<protein>
    <recommendedName>
        <fullName evidence="7 8">Peptidyl-tRNA hydrolase</fullName>
        <shortName evidence="8">Pth</shortName>
        <ecNumber evidence="1 8">3.1.1.29</ecNumber>
    </recommendedName>
</protein>
<keyword evidence="12" id="KW-1185">Reference proteome</keyword>
<sequence>MPVQMVVGLGNPGPRYETTRHNAGFMVLDLLAGELGINFNSSRHQAFIGRGMVGERRVLLVKPQTFMNNSGQAVAPLARWYGIAPAEMVIVHDDLDLAPGRMRIRPGGSSGGHRGLQSIITALGTTAIPRLKIGIGRPQEGENVVDYVLRPFSEGDWALVGPVLLKAARALRFLLEGGGLEEAMNRFNSRRER</sequence>
<comment type="similarity">
    <text evidence="5 8 10">Belongs to the PTH family.</text>
</comment>
<evidence type="ECO:0000256" key="7">
    <source>
        <dbReference type="ARBA" id="ARBA00050038"/>
    </source>
</evidence>
<dbReference type="InterPro" id="IPR018171">
    <property type="entry name" value="Pept_tRNA_hydro_CS"/>
</dbReference>
<keyword evidence="2 8" id="KW-0820">tRNA-binding</keyword>
<evidence type="ECO:0000256" key="8">
    <source>
        <dbReference type="HAMAP-Rule" id="MF_00083"/>
    </source>
</evidence>
<evidence type="ECO:0000313" key="12">
    <source>
        <dbReference type="Proteomes" id="UP000075670"/>
    </source>
</evidence>
<accession>A0A151B220</accession>
<dbReference type="InterPro" id="IPR036416">
    <property type="entry name" value="Pept_tRNA_hydro_sf"/>
</dbReference>
<dbReference type="HAMAP" id="MF_00083">
    <property type="entry name" value="Pept_tRNA_hydro_bact"/>
    <property type="match status" value="1"/>
</dbReference>
<comment type="caution">
    <text evidence="8">Lacks conserved residue(s) required for the propagation of feature annotation.</text>
</comment>
<feature type="binding site" evidence="8">
    <location>
        <position position="68"/>
    </location>
    <ligand>
        <name>tRNA</name>
        <dbReference type="ChEBI" id="CHEBI:17843"/>
    </ligand>
</feature>
<feature type="binding site" evidence="8">
    <location>
        <position position="66"/>
    </location>
    <ligand>
        <name>tRNA</name>
        <dbReference type="ChEBI" id="CHEBI:17843"/>
    </ligand>
</feature>
<keyword evidence="3 8" id="KW-0378">Hydrolase</keyword>
<dbReference type="NCBIfam" id="TIGR00447">
    <property type="entry name" value="pth"/>
    <property type="match status" value="1"/>
</dbReference>
<evidence type="ECO:0000256" key="9">
    <source>
        <dbReference type="RuleBase" id="RU000673"/>
    </source>
</evidence>
<evidence type="ECO:0000256" key="5">
    <source>
        <dbReference type="ARBA" id="ARBA00038063"/>
    </source>
</evidence>
<comment type="subcellular location">
    <subcellularLocation>
        <location evidence="8">Cytoplasm</location>
    </subcellularLocation>
</comment>
<dbReference type="PANTHER" id="PTHR17224:SF1">
    <property type="entry name" value="PEPTIDYL-TRNA HYDROLASE"/>
    <property type="match status" value="1"/>
</dbReference>
<dbReference type="GO" id="GO:0000049">
    <property type="term" value="F:tRNA binding"/>
    <property type="evidence" value="ECO:0007669"/>
    <property type="project" value="UniProtKB-UniRule"/>
</dbReference>
<dbReference type="GO" id="GO:0005737">
    <property type="term" value="C:cytoplasm"/>
    <property type="evidence" value="ECO:0007669"/>
    <property type="project" value="UniProtKB-SubCell"/>
</dbReference>
<dbReference type="GO" id="GO:0004045">
    <property type="term" value="F:peptidyl-tRNA hydrolase activity"/>
    <property type="evidence" value="ECO:0007669"/>
    <property type="project" value="UniProtKB-UniRule"/>
</dbReference>
<evidence type="ECO:0000256" key="6">
    <source>
        <dbReference type="ARBA" id="ARBA00048707"/>
    </source>
</evidence>
<dbReference type="PANTHER" id="PTHR17224">
    <property type="entry name" value="PEPTIDYL-TRNA HYDROLASE"/>
    <property type="match status" value="1"/>
</dbReference>
<feature type="active site" description="Proton acceptor" evidence="8">
    <location>
        <position position="21"/>
    </location>
</feature>
<dbReference type="EMBL" id="LTBC01000001">
    <property type="protein sequence ID" value="KYH33850.1"/>
    <property type="molecule type" value="Genomic_DNA"/>
</dbReference>
<dbReference type="AlphaFoldDB" id="A0A151B220"/>
<dbReference type="GO" id="GO:0006515">
    <property type="term" value="P:protein quality control for misfolded or incompletely synthesized proteins"/>
    <property type="evidence" value="ECO:0007669"/>
    <property type="project" value="UniProtKB-UniRule"/>
</dbReference>
<dbReference type="GO" id="GO:0072344">
    <property type="term" value="P:rescue of stalled ribosome"/>
    <property type="evidence" value="ECO:0007669"/>
    <property type="project" value="UniProtKB-UniRule"/>
</dbReference>
<organism evidence="11 12">
    <name type="scientific">Moorella mulderi DSM 14980</name>
    <dbReference type="NCBI Taxonomy" id="1122241"/>
    <lineage>
        <taxon>Bacteria</taxon>
        <taxon>Bacillati</taxon>
        <taxon>Bacillota</taxon>
        <taxon>Clostridia</taxon>
        <taxon>Neomoorellales</taxon>
        <taxon>Neomoorellaceae</taxon>
        <taxon>Neomoorella</taxon>
    </lineage>
</organism>
<feature type="site" description="Stabilizes the basic form of H active site to accept a proton" evidence="8">
    <location>
        <position position="93"/>
    </location>
</feature>
<proteinExistence type="inferred from homology"/>
<dbReference type="CDD" id="cd00462">
    <property type="entry name" value="PTH"/>
    <property type="match status" value="1"/>
</dbReference>
<dbReference type="SUPFAM" id="SSF53178">
    <property type="entry name" value="Peptidyl-tRNA hydrolase-like"/>
    <property type="match status" value="1"/>
</dbReference>
<evidence type="ECO:0000256" key="1">
    <source>
        <dbReference type="ARBA" id="ARBA00013260"/>
    </source>
</evidence>
<gene>
    <name evidence="8 11" type="primary">pth</name>
    <name evidence="11" type="ORF">MOMUL_05660</name>
</gene>
<comment type="function">
    <text evidence="8">Hydrolyzes ribosome-free peptidyl-tRNAs (with 1 or more amino acids incorporated), which drop off the ribosome during protein synthesis, or as a result of ribosome stalling.</text>
</comment>
<evidence type="ECO:0000256" key="10">
    <source>
        <dbReference type="RuleBase" id="RU004320"/>
    </source>
</evidence>
<dbReference type="EC" id="3.1.1.29" evidence="1 8"/>
<comment type="subunit">
    <text evidence="8">Monomer.</text>
</comment>
<comment type="caution">
    <text evidence="11">The sequence shown here is derived from an EMBL/GenBank/DDBJ whole genome shotgun (WGS) entry which is preliminary data.</text>
</comment>
<keyword evidence="4 8" id="KW-0694">RNA-binding</keyword>
<name>A0A151B220_9FIRM</name>
<dbReference type="Proteomes" id="UP000075670">
    <property type="component" value="Unassembled WGS sequence"/>
</dbReference>
<dbReference type="FunFam" id="3.40.50.1470:FF:000001">
    <property type="entry name" value="Peptidyl-tRNA hydrolase"/>
    <property type="match status" value="1"/>
</dbReference>
<dbReference type="PROSITE" id="PS01195">
    <property type="entry name" value="PEPT_TRNA_HYDROL_1"/>
    <property type="match status" value="1"/>
</dbReference>
<reference evidence="11 12" key="1">
    <citation type="submission" date="2016-02" db="EMBL/GenBank/DDBJ databases">
        <title>Genome sequence of Moorella mulderi DSM 14980.</title>
        <authorList>
            <person name="Poehlein A."/>
            <person name="Daniel R."/>
        </authorList>
    </citation>
    <scope>NUCLEOTIDE SEQUENCE [LARGE SCALE GENOMIC DNA]</scope>
    <source>
        <strain evidence="11 12">DSM 14980</strain>
    </source>
</reference>
<evidence type="ECO:0000256" key="3">
    <source>
        <dbReference type="ARBA" id="ARBA00022801"/>
    </source>
</evidence>
<dbReference type="Gene3D" id="3.40.50.1470">
    <property type="entry name" value="Peptidyl-tRNA hydrolase"/>
    <property type="match status" value="1"/>
</dbReference>
<dbReference type="InterPro" id="IPR001328">
    <property type="entry name" value="Pept_tRNA_hydro"/>
</dbReference>
<dbReference type="Pfam" id="PF01195">
    <property type="entry name" value="Pept_tRNA_hydro"/>
    <property type="match status" value="1"/>
</dbReference>